<evidence type="ECO:0000313" key="6">
    <source>
        <dbReference type="Proteomes" id="UP000320806"/>
    </source>
</evidence>
<dbReference type="EMBL" id="VFMO01000001">
    <property type="protein sequence ID" value="TQJ12836.1"/>
    <property type="molecule type" value="Genomic_DNA"/>
</dbReference>
<dbReference type="SUPFAM" id="SSF46894">
    <property type="entry name" value="C-terminal effector domain of the bipartite response regulators"/>
    <property type="match status" value="1"/>
</dbReference>
<evidence type="ECO:0000259" key="3">
    <source>
        <dbReference type="PROSITE" id="PS50043"/>
    </source>
</evidence>
<evidence type="ECO:0000259" key="4">
    <source>
        <dbReference type="PROSITE" id="PS50110"/>
    </source>
</evidence>
<dbReference type="Gene3D" id="1.10.10.10">
    <property type="entry name" value="Winged helix-like DNA-binding domain superfamily/Winged helix DNA-binding domain"/>
    <property type="match status" value="1"/>
</dbReference>
<reference evidence="5 6" key="1">
    <citation type="submission" date="2019-06" db="EMBL/GenBank/DDBJ databases">
        <title>Sequencing the genomes of 1000 actinobacteria strains.</title>
        <authorList>
            <person name="Klenk H.-P."/>
        </authorList>
    </citation>
    <scope>NUCLEOTIDE SEQUENCE [LARGE SCALE GENOMIC DNA]</scope>
    <source>
        <strain evidence="5 6">DSM 19828</strain>
    </source>
</reference>
<dbReference type="SMART" id="SM00421">
    <property type="entry name" value="HTH_LUXR"/>
    <property type="match status" value="1"/>
</dbReference>
<feature type="domain" description="Response regulatory" evidence="4">
    <location>
        <begin position="9"/>
        <end position="120"/>
    </location>
</feature>
<dbReference type="PROSITE" id="PS50110">
    <property type="entry name" value="RESPONSE_REGULATORY"/>
    <property type="match status" value="1"/>
</dbReference>
<evidence type="ECO:0000256" key="1">
    <source>
        <dbReference type="ARBA" id="ARBA00023125"/>
    </source>
</evidence>
<dbReference type="CDD" id="cd06170">
    <property type="entry name" value="LuxR_C_like"/>
    <property type="match status" value="1"/>
</dbReference>
<dbReference type="GO" id="GO:0003677">
    <property type="term" value="F:DNA binding"/>
    <property type="evidence" value="ECO:0007669"/>
    <property type="project" value="UniProtKB-KW"/>
</dbReference>
<proteinExistence type="predicted"/>
<feature type="domain" description="HTH luxR-type" evidence="3">
    <location>
        <begin position="140"/>
        <end position="205"/>
    </location>
</feature>
<dbReference type="AlphaFoldDB" id="A0A542EC28"/>
<dbReference type="InterPro" id="IPR036388">
    <property type="entry name" value="WH-like_DNA-bd_sf"/>
</dbReference>
<evidence type="ECO:0000313" key="5">
    <source>
        <dbReference type="EMBL" id="TQJ12836.1"/>
    </source>
</evidence>
<dbReference type="Gene3D" id="3.40.50.2300">
    <property type="match status" value="1"/>
</dbReference>
<keyword evidence="1" id="KW-0238">DNA-binding</keyword>
<feature type="modified residue" description="4-aspartylphosphate" evidence="2">
    <location>
        <position position="55"/>
    </location>
</feature>
<dbReference type="Proteomes" id="UP000320806">
    <property type="component" value="Unassembled WGS sequence"/>
</dbReference>
<dbReference type="Pfam" id="PF00196">
    <property type="entry name" value="GerE"/>
    <property type="match status" value="1"/>
</dbReference>
<comment type="caution">
    <text evidence="5">The sequence shown here is derived from an EMBL/GenBank/DDBJ whole genome shotgun (WGS) entry which is preliminary data.</text>
</comment>
<name>A0A542EC28_9MICO</name>
<dbReference type="InterPro" id="IPR000792">
    <property type="entry name" value="Tscrpt_reg_LuxR_C"/>
</dbReference>
<accession>A0A542EC28</accession>
<dbReference type="PROSITE" id="PS50043">
    <property type="entry name" value="HTH_LUXR_2"/>
    <property type="match status" value="1"/>
</dbReference>
<dbReference type="InterPro" id="IPR039420">
    <property type="entry name" value="WalR-like"/>
</dbReference>
<dbReference type="PANTHER" id="PTHR43214">
    <property type="entry name" value="TWO-COMPONENT RESPONSE REGULATOR"/>
    <property type="match status" value="1"/>
</dbReference>
<sequence>MRVPAAPITLALVNDYEVVVAGLAQLLRPFEDRVLVVDTEVSGIPANPVDIVIYDTFAAPNGSNSRIHGLLASANVGKVVGYSFNDNPQAARDSIASGAKGYISKAVPVEQLVDALERIHRGETVIVLGAPDAPSIMEEWPGQGGGLTAREAEIIGLITQGYSNQEISQKCYLSINTVKTYVRSAYRKAGVATRAQAVAWAMRNGFNSERTAS</sequence>
<dbReference type="PROSITE" id="PS00622">
    <property type="entry name" value="HTH_LUXR_1"/>
    <property type="match status" value="1"/>
</dbReference>
<keyword evidence="2" id="KW-0597">Phosphoprotein</keyword>
<gene>
    <name evidence="5" type="ORF">FB459_0202</name>
</gene>
<dbReference type="InterPro" id="IPR016032">
    <property type="entry name" value="Sig_transdc_resp-reg_C-effctor"/>
</dbReference>
<dbReference type="GO" id="GO:0000160">
    <property type="term" value="P:phosphorelay signal transduction system"/>
    <property type="evidence" value="ECO:0007669"/>
    <property type="project" value="InterPro"/>
</dbReference>
<dbReference type="SUPFAM" id="SSF52172">
    <property type="entry name" value="CheY-like"/>
    <property type="match status" value="1"/>
</dbReference>
<dbReference type="InterPro" id="IPR011006">
    <property type="entry name" value="CheY-like_superfamily"/>
</dbReference>
<dbReference type="InterPro" id="IPR001789">
    <property type="entry name" value="Sig_transdc_resp-reg_receiver"/>
</dbReference>
<evidence type="ECO:0000256" key="2">
    <source>
        <dbReference type="PROSITE-ProRule" id="PRU00169"/>
    </source>
</evidence>
<organism evidence="5 6">
    <name type="scientific">Yimella lutea</name>
    <dbReference type="NCBI Taxonomy" id="587872"/>
    <lineage>
        <taxon>Bacteria</taxon>
        <taxon>Bacillati</taxon>
        <taxon>Actinomycetota</taxon>
        <taxon>Actinomycetes</taxon>
        <taxon>Micrococcales</taxon>
        <taxon>Dermacoccaceae</taxon>
        <taxon>Yimella</taxon>
    </lineage>
</organism>
<protein>
    <submittedName>
        <fullName evidence="5">LuxR family two component transcriptional regulator</fullName>
    </submittedName>
</protein>
<dbReference type="PRINTS" id="PR00038">
    <property type="entry name" value="HTHLUXR"/>
</dbReference>
<keyword evidence="6" id="KW-1185">Reference proteome</keyword>
<dbReference type="GO" id="GO:0006355">
    <property type="term" value="P:regulation of DNA-templated transcription"/>
    <property type="evidence" value="ECO:0007669"/>
    <property type="project" value="InterPro"/>
</dbReference>